<dbReference type="KEGG" id="ccb:Clocel_2432"/>
<dbReference type="Proteomes" id="UP000002730">
    <property type="component" value="Chromosome"/>
</dbReference>
<reference evidence="1 2" key="1">
    <citation type="submission" date="2010-08" db="EMBL/GenBank/DDBJ databases">
        <title>Complete sequence of Clostridium cellulovorans 743B.</title>
        <authorList>
            <consortium name="US DOE Joint Genome Institute"/>
            <person name="Lucas S."/>
            <person name="Copeland A."/>
            <person name="Lapidus A."/>
            <person name="Cheng J.-F."/>
            <person name="Bruce D."/>
            <person name="Goodwin L."/>
            <person name="Pitluck S."/>
            <person name="Chertkov O."/>
            <person name="Detter J.C."/>
            <person name="Han C."/>
            <person name="Tapia R."/>
            <person name="Land M."/>
            <person name="Hauser L."/>
            <person name="Chang Y.-J."/>
            <person name="Jeffries C."/>
            <person name="Kyrpides N."/>
            <person name="Ivanova N."/>
            <person name="Mikhailova N."/>
            <person name="Hemme C.L."/>
            <person name="Woyke T."/>
        </authorList>
    </citation>
    <scope>NUCLEOTIDE SEQUENCE [LARGE SCALE GENOMIC DNA]</scope>
    <source>
        <strain evidence="2">ATCC 35296 / DSM 3052 / OCM 3 / 743B</strain>
    </source>
</reference>
<organism evidence="1 2">
    <name type="scientific">Clostridium cellulovorans (strain ATCC 35296 / DSM 3052 / OCM 3 / 743B)</name>
    <dbReference type="NCBI Taxonomy" id="573061"/>
    <lineage>
        <taxon>Bacteria</taxon>
        <taxon>Bacillati</taxon>
        <taxon>Bacillota</taxon>
        <taxon>Clostridia</taxon>
        <taxon>Eubacteriales</taxon>
        <taxon>Clostridiaceae</taxon>
        <taxon>Clostridium</taxon>
    </lineage>
</organism>
<keyword evidence="2" id="KW-1185">Reference proteome</keyword>
<gene>
    <name evidence="1" type="ordered locus">Clocel_2432</name>
</gene>
<protein>
    <submittedName>
        <fullName evidence="1">Phage related protein</fullName>
    </submittedName>
</protein>
<evidence type="ECO:0000313" key="2">
    <source>
        <dbReference type="Proteomes" id="UP000002730"/>
    </source>
</evidence>
<dbReference type="RefSeq" id="WP_010074658.1">
    <property type="nucleotide sequence ID" value="NC_014393.1"/>
</dbReference>
<dbReference type="OrthoDB" id="2061576at2"/>
<sequence>MTQEDLYKNLKSFNFPVAYDHFIVDDDNPPPSLPFITYRFIEDNDLIADNTNYFEIGVYHIELYTEFKEPEKERLLQDKFKELKIPYRKTETYIETEKMYQILYEIQI</sequence>
<accession>D9SQ09</accession>
<evidence type="ECO:0000313" key="1">
    <source>
        <dbReference type="EMBL" id="ADL52145.1"/>
    </source>
</evidence>
<name>D9SQ09_CLOC7</name>
<dbReference type="HOGENOM" id="CLU_171585_0_0_9"/>
<dbReference type="EMBL" id="CP002160">
    <property type="protein sequence ID" value="ADL52145.1"/>
    <property type="molecule type" value="Genomic_DNA"/>
</dbReference>
<dbReference type="eggNOG" id="ENOG5032SBP">
    <property type="taxonomic scope" value="Bacteria"/>
</dbReference>
<dbReference type="STRING" id="573061.Clocel_2432"/>
<dbReference type="AlphaFoldDB" id="D9SQ09"/>
<proteinExistence type="predicted"/>